<evidence type="ECO:0000313" key="4">
    <source>
        <dbReference type="EMBL" id="BBI01285.1"/>
    </source>
</evidence>
<evidence type="ECO:0000256" key="1">
    <source>
        <dbReference type="PIRSR" id="PIRSR601310-1"/>
    </source>
</evidence>
<dbReference type="SUPFAM" id="SSF54197">
    <property type="entry name" value="HIT-like"/>
    <property type="match status" value="1"/>
</dbReference>
<dbReference type="InterPro" id="IPR001310">
    <property type="entry name" value="Histidine_triad_HIT"/>
</dbReference>
<proteinExistence type="predicted"/>
<dbReference type="InterPro" id="IPR036265">
    <property type="entry name" value="HIT-like_sf"/>
</dbReference>
<comment type="caution">
    <text evidence="2">Lacks conserved residue(s) required for the propagation of feature annotation.</text>
</comment>
<feature type="active site" description="Tele-AMP-histidine intermediate" evidence="1">
    <location>
        <position position="101"/>
    </location>
</feature>
<dbReference type="EMBL" id="AP019379">
    <property type="protein sequence ID" value="BBI01285.1"/>
    <property type="molecule type" value="Genomic_DNA"/>
</dbReference>
<name>A0A455TAF1_9GAMM</name>
<dbReference type="RefSeq" id="WP_158344952.1">
    <property type="nucleotide sequence ID" value="NZ_AP019379.1"/>
</dbReference>
<evidence type="ECO:0000256" key="2">
    <source>
        <dbReference type="PROSITE-ProRule" id="PRU00464"/>
    </source>
</evidence>
<sequence length="114" mass="13155">MNNKIIFEKIIQKKTSKNIIYQDKQVTAFYDIKPQALVHFLVIPNIYISSLNEITKKNKDIVGYMMYIAIKIAKQLKISDSGYRIVVNCNKNAGQEIKYLHIHVLGGEKLNNIN</sequence>
<dbReference type="PROSITE" id="PS51084">
    <property type="entry name" value="HIT_2"/>
    <property type="match status" value="1"/>
</dbReference>
<dbReference type="Proteomes" id="UP000317544">
    <property type="component" value="Chromosome"/>
</dbReference>
<dbReference type="PROSITE" id="PS00892">
    <property type="entry name" value="HIT_1"/>
    <property type="match status" value="1"/>
</dbReference>
<dbReference type="InterPro" id="IPR019808">
    <property type="entry name" value="Histidine_triad_CS"/>
</dbReference>
<protein>
    <submittedName>
        <fullName evidence="4">Purine nucleoside phosphoramidase</fullName>
    </submittedName>
</protein>
<dbReference type="CDD" id="cd01276">
    <property type="entry name" value="PKCI_related"/>
    <property type="match status" value="1"/>
</dbReference>
<dbReference type="InterPro" id="IPR011146">
    <property type="entry name" value="HIT-like"/>
</dbReference>
<feature type="domain" description="HIT" evidence="3">
    <location>
        <begin position="6"/>
        <end position="114"/>
    </location>
</feature>
<reference evidence="4 5" key="1">
    <citation type="journal article" date="2019" name="Proc. Natl. Acad. Sci. U.S.A.">
        <title>Exaggeration and cooption of innate immunity for social defense.</title>
        <authorList>
            <person name="Kutsukake M."/>
            <person name="Moriyama M."/>
            <person name="Shigenobu S."/>
            <person name="Meng X.-Y."/>
            <person name="Nikoh N."/>
            <person name="Noda C."/>
            <person name="Kobayashi S."/>
            <person name="Fukatsu T."/>
        </authorList>
    </citation>
    <scope>NUCLEOTIDE SEQUENCE [LARGE SCALE GENOMIC DNA]</scope>
    <source>
        <strain evidence="4 5">Nmo</strain>
    </source>
</reference>
<accession>A0A455TAF1</accession>
<gene>
    <name evidence="4" type="primary">hinT</name>
    <name evidence="4" type="ORF">BUCNMO_279</name>
</gene>
<evidence type="ECO:0000259" key="3">
    <source>
        <dbReference type="PROSITE" id="PS51084"/>
    </source>
</evidence>
<dbReference type="OrthoDB" id="9784774at2"/>
<evidence type="ECO:0000313" key="5">
    <source>
        <dbReference type="Proteomes" id="UP000317544"/>
    </source>
</evidence>
<dbReference type="GO" id="GO:0003824">
    <property type="term" value="F:catalytic activity"/>
    <property type="evidence" value="ECO:0007669"/>
    <property type="project" value="InterPro"/>
</dbReference>
<dbReference type="PANTHER" id="PTHR23089">
    <property type="entry name" value="HISTIDINE TRIAD HIT PROTEIN"/>
    <property type="match status" value="1"/>
</dbReference>
<dbReference type="Pfam" id="PF01230">
    <property type="entry name" value="HIT"/>
    <property type="match status" value="1"/>
</dbReference>
<dbReference type="Gene3D" id="3.30.428.10">
    <property type="entry name" value="HIT-like"/>
    <property type="match status" value="1"/>
</dbReference>
<organism evidence="4 5">
    <name type="scientific">Buchnera aphidicola</name>
    <name type="common">Nipponaphis monzeni</name>
    <dbReference type="NCBI Taxonomy" id="2495405"/>
    <lineage>
        <taxon>Bacteria</taxon>
        <taxon>Pseudomonadati</taxon>
        <taxon>Pseudomonadota</taxon>
        <taxon>Gammaproteobacteria</taxon>
        <taxon>Enterobacterales</taxon>
        <taxon>Erwiniaceae</taxon>
        <taxon>Buchnera</taxon>
    </lineage>
</organism>
<dbReference type="PRINTS" id="PR00332">
    <property type="entry name" value="HISTRIAD"/>
</dbReference>
<keyword evidence="5" id="KW-1185">Reference proteome</keyword>
<dbReference type="AlphaFoldDB" id="A0A455TAF1"/>